<dbReference type="PROSITE" id="PS01186">
    <property type="entry name" value="EGF_2"/>
    <property type="match status" value="1"/>
</dbReference>
<sequence>MSVLPTATTADNCGGCIEGTCMDYGNNYYVCECRTGFVGEHCEETFIEFVHGKEPGSAVNTEVIIIVTVISLAVIITAICGYLVWRRYTRNRERHQWVKWQETRRQSKATIEGFTTVEPTPCPAKENSSFGIQLLKNLSCGKVFTFHHDTGDCKDVEKQTSKPNWIATIQNEHKGSLPVQSAGSSDSQISIVFNQDRISFLTYSPGCCKNGSAQTGVMNLSEISSSSAKESLTSSTFSISKQISESEKETQQKGAPQRSDSKKVKTAERKEEESPQDDEKCESRESGQEPFTPTESLKSSLSVVPASRGRRLSFAHPAHDIIHT</sequence>
<protein>
    <recommendedName>
        <fullName evidence="4">EGF-like domain-containing protein</fullName>
    </recommendedName>
</protein>
<comment type="caution">
    <text evidence="5">The sequence shown here is derived from an EMBL/GenBank/DDBJ whole genome shotgun (WGS) entry which is preliminary data.</text>
</comment>
<accession>A0ABP0GYP5</accession>
<evidence type="ECO:0000313" key="5">
    <source>
        <dbReference type="EMBL" id="CAK8696866.1"/>
    </source>
</evidence>
<keyword evidence="1" id="KW-1015">Disulfide bond</keyword>
<gene>
    <name evidence="5" type="ORF">CVLEPA_LOCUS30179</name>
</gene>
<dbReference type="SUPFAM" id="SSF57196">
    <property type="entry name" value="EGF/Laminin"/>
    <property type="match status" value="1"/>
</dbReference>
<evidence type="ECO:0000259" key="4">
    <source>
        <dbReference type="PROSITE" id="PS50026"/>
    </source>
</evidence>
<feature type="domain" description="EGF-like" evidence="4">
    <location>
        <begin position="9"/>
        <end position="43"/>
    </location>
</feature>
<dbReference type="Gene3D" id="2.10.25.10">
    <property type="entry name" value="Laminin"/>
    <property type="match status" value="1"/>
</dbReference>
<dbReference type="CDD" id="cd00054">
    <property type="entry name" value="EGF_CA"/>
    <property type="match status" value="1"/>
</dbReference>
<feature type="compositionally biased region" description="Basic and acidic residues" evidence="2">
    <location>
        <begin position="259"/>
        <end position="287"/>
    </location>
</feature>
<evidence type="ECO:0000256" key="3">
    <source>
        <dbReference type="SAM" id="Phobius"/>
    </source>
</evidence>
<proteinExistence type="predicted"/>
<feature type="region of interest" description="Disordered" evidence="2">
    <location>
        <begin position="239"/>
        <end position="324"/>
    </location>
</feature>
<dbReference type="PROSITE" id="PS00022">
    <property type="entry name" value="EGF_1"/>
    <property type="match status" value="1"/>
</dbReference>
<reference evidence="5 6" key="1">
    <citation type="submission" date="2024-02" db="EMBL/GenBank/DDBJ databases">
        <authorList>
            <person name="Daric V."/>
            <person name="Darras S."/>
        </authorList>
    </citation>
    <scope>NUCLEOTIDE SEQUENCE [LARGE SCALE GENOMIC DNA]</scope>
</reference>
<dbReference type="InterPro" id="IPR000742">
    <property type="entry name" value="EGF"/>
</dbReference>
<dbReference type="Proteomes" id="UP001642483">
    <property type="component" value="Unassembled WGS sequence"/>
</dbReference>
<comment type="caution">
    <text evidence="1">Lacks conserved residue(s) required for the propagation of feature annotation.</text>
</comment>
<feature type="compositionally biased region" description="Polar residues" evidence="2">
    <location>
        <begin position="289"/>
        <end position="302"/>
    </location>
</feature>
<dbReference type="PROSITE" id="PS50026">
    <property type="entry name" value="EGF_3"/>
    <property type="match status" value="1"/>
</dbReference>
<keyword evidence="3" id="KW-0472">Membrane</keyword>
<evidence type="ECO:0000313" key="6">
    <source>
        <dbReference type="Proteomes" id="UP001642483"/>
    </source>
</evidence>
<feature type="disulfide bond" evidence="1">
    <location>
        <begin position="33"/>
        <end position="42"/>
    </location>
</feature>
<keyword evidence="6" id="KW-1185">Reference proteome</keyword>
<evidence type="ECO:0000256" key="1">
    <source>
        <dbReference type="PROSITE-ProRule" id="PRU00076"/>
    </source>
</evidence>
<keyword evidence="3" id="KW-1133">Transmembrane helix</keyword>
<keyword evidence="3" id="KW-0812">Transmembrane</keyword>
<evidence type="ECO:0000256" key="2">
    <source>
        <dbReference type="SAM" id="MobiDB-lite"/>
    </source>
</evidence>
<dbReference type="EMBL" id="CAWYQH010000163">
    <property type="protein sequence ID" value="CAK8696866.1"/>
    <property type="molecule type" value="Genomic_DNA"/>
</dbReference>
<keyword evidence="1" id="KW-0245">EGF-like domain</keyword>
<organism evidence="5 6">
    <name type="scientific">Clavelina lepadiformis</name>
    <name type="common">Light-bulb sea squirt</name>
    <name type="synonym">Ascidia lepadiformis</name>
    <dbReference type="NCBI Taxonomy" id="159417"/>
    <lineage>
        <taxon>Eukaryota</taxon>
        <taxon>Metazoa</taxon>
        <taxon>Chordata</taxon>
        <taxon>Tunicata</taxon>
        <taxon>Ascidiacea</taxon>
        <taxon>Aplousobranchia</taxon>
        <taxon>Clavelinidae</taxon>
        <taxon>Clavelina</taxon>
    </lineage>
</organism>
<name>A0ABP0GYP5_CLALP</name>
<feature type="transmembrane region" description="Helical" evidence="3">
    <location>
        <begin position="63"/>
        <end position="85"/>
    </location>
</feature>